<keyword evidence="11" id="KW-0732">Signal</keyword>
<dbReference type="EC" id="2.3.1.259" evidence="7"/>
<dbReference type="PANTHER" id="PTHR14744">
    <property type="entry name" value="N-ALPHA-ACETYLTRANSFERASE 60"/>
    <property type="match status" value="1"/>
</dbReference>
<dbReference type="InterPro" id="IPR045141">
    <property type="entry name" value="NAA60-like"/>
</dbReference>
<proteinExistence type="inferred from homology"/>
<feature type="domain" description="N-acetyltransferase" evidence="12">
    <location>
        <begin position="12"/>
        <end position="183"/>
    </location>
</feature>
<evidence type="ECO:0000313" key="13">
    <source>
        <dbReference type="EMBL" id="KAF4675499.1"/>
    </source>
</evidence>
<dbReference type="EMBL" id="JAAPAO010000046">
    <property type="protein sequence ID" value="KAF4675499.1"/>
    <property type="molecule type" value="Genomic_DNA"/>
</dbReference>
<comment type="similarity">
    <text evidence="6">Belongs to the acetyltransferase family. NAA60 subfamily.</text>
</comment>
<keyword evidence="3" id="KW-0159">Chromosome partition</keyword>
<dbReference type="EC" id="2.3.1.48" evidence="1"/>
<evidence type="ECO:0000256" key="10">
    <source>
        <dbReference type="ARBA" id="ARBA00048848"/>
    </source>
</evidence>
<dbReference type="Pfam" id="PF00583">
    <property type="entry name" value="Acetyltransf_1"/>
    <property type="match status" value="1"/>
</dbReference>
<organism evidence="13 14">
    <name type="scientific">Perkinsus chesapeaki</name>
    <name type="common">Clam parasite</name>
    <name type="synonym">Perkinsus andrewsi</name>
    <dbReference type="NCBI Taxonomy" id="330153"/>
    <lineage>
        <taxon>Eukaryota</taxon>
        <taxon>Sar</taxon>
        <taxon>Alveolata</taxon>
        <taxon>Perkinsozoa</taxon>
        <taxon>Perkinsea</taxon>
        <taxon>Perkinsida</taxon>
        <taxon>Perkinsidae</taxon>
        <taxon>Perkinsus</taxon>
    </lineage>
</organism>
<dbReference type="PROSITE" id="PS51186">
    <property type="entry name" value="GNAT"/>
    <property type="match status" value="1"/>
</dbReference>
<keyword evidence="2" id="KW-0808">Transferase</keyword>
<feature type="signal peptide" evidence="11">
    <location>
        <begin position="1"/>
        <end position="20"/>
    </location>
</feature>
<evidence type="ECO:0000256" key="3">
    <source>
        <dbReference type="ARBA" id="ARBA00022829"/>
    </source>
</evidence>
<dbReference type="GO" id="GO:0120518">
    <property type="term" value="F:protein N-terminal-methionine acetyltransferase activity"/>
    <property type="evidence" value="ECO:0007669"/>
    <property type="project" value="UniProtKB-EC"/>
</dbReference>
<evidence type="ECO:0000256" key="7">
    <source>
        <dbReference type="ARBA" id="ARBA00026111"/>
    </source>
</evidence>
<evidence type="ECO:0000256" key="6">
    <source>
        <dbReference type="ARBA" id="ARBA00025774"/>
    </source>
</evidence>
<evidence type="ECO:0000256" key="11">
    <source>
        <dbReference type="SAM" id="SignalP"/>
    </source>
</evidence>
<protein>
    <recommendedName>
        <fullName evidence="8">N-alpha-acetyltransferase 60</fullName>
        <ecNumber evidence="7">2.3.1.259</ecNumber>
        <ecNumber evidence="1">2.3.1.48</ecNumber>
    </recommendedName>
</protein>
<evidence type="ECO:0000256" key="8">
    <source>
        <dbReference type="ARBA" id="ARBA00026144"/>
    </source>
</evidence>
<evidence type="ECO:0000256" key="4">
    <source>
        <dbReference type="ARBA" id="ARBA00022853"/>
    </source>
</evidence>
<dbReference type="InterPro" id="IPR000182">
    <property type="entry name" value="GNAT_dom"/>
</dbReference>
<dbReference type="InterPro" id="IPR016181">
    <property type="entry name" value="Acyl_CoA_acyltransferase"/>
</dbReference>
<dbReference type="AlphaFoldDB" id="A0A7J6MV56"/>
<dbReference type="GO" id="GO:0000139">
    <property type="term" value="C:Golgi membrane"/>
    <property type="evidence" value="ECO:0007669"/>
    <property type="project" value="TreeGrafter"/>
</dbReference>
<dbReference type="GO" id="GO:0007059">
    <property type="term" value="P:chromosome segregation"/>
    <property type="evidence" value="ECO:0007669"/>
    <property type="project" value="UniProtKB-KW"/>
</dbReference>
<evidence type="ECO:0000256" key="9">
    <source>
        <dbReference type="ARBA" id="ARBA00048017"/>
    </source>
</evidence>
<dbReference type="PANTHER" id="PTHR14744:SF15">
    <property type="entry name" value="N-ALPHA-ACETYLTRANSFERASE 60"/>
    <property type="match status" value="1"/>
</dbReference>
<feature type="chain" id="PRO_5029760003" description="N-alpha-acetyltransferase 60" evidence="11">
    <location>
        <begin position="21"/>
        <end position="183"/>
    </location>
</feature>
<gene>
    <name evidence="13" type="ORF">FOL47_007637</name>
</gene>
<dbReference type="GO" id="GO:0004402">
    <property type="term" value="F:histone acetyltransferase activity"/>
    <property type="evidence" value="ECO:0007669"/>
    <property type="project" value="TreeGrafter"/>
</dbReference>
<dbReference type="OrthoDB" id="47374at2759"/>
<comment type="caution">
    <text evidence="13">The sequence shown here is derived from an EMBL/GenBank/DDBJ whole genome shotgun (WGS) entry which is preliminary data.</text>
</comment>
<sequence length="183" mass="20302">MNVLVNNLLFVVTFVGYAQGDANLLYSDGVNDREDRSPENNGVIYRDYVAGDEMTGGYLATCGKPNIKCFVAVDTSVSPKTVIGVIMTEIPSDPENEPKVQELIRKELPPARRNDVLGYIEKVEVVVEWWRKGIATALISKKISFIRQTMPKVVAMYLDVRVANKGAIALYEKAGFKVLTSEL</sequence>
<keyword evidence="14" id="KW-1185">Reference proteome</keyword>
<evidence type="ECO:0000256" key="5">
    <source>
        <dbReference type="ARBA" id="ARBA00023315"/>
    </source>
</evidence>
<name>A0A7J6MV56_PERCH</name>
<dbReference type="SUPFAM" id="SSF55729">
    <property type="entry name" value="Acyl-CoA N-acyltransferases (Nat)"/>
    <property type="match status" value="1"/>
</dbReference>
<evidence type="ECO:0000256" key="2">
    <source>
        <dbReference type="ARBA" id="ARBA00022679"/>
    </source>
</evidence>
<comment type="catalytic activity">
    <reaction evidence="10">
        <text>N-terminal L-methionyl-[transmembrane protein] + acetyl-CoA = N-terminal N(alpha)-acetyl-L-methionyl-[transmembrane protein] + CoA + H(+)</text>
        <dbReference type="Rhea" id="RHEA:50604"/>
        <dbReference type="Rhea" id="RHEA-COMP:12745"/>
        <dbReference type="Rhea" id="RHEA-COMP:12746"/>
        <dbReference type="ChEBI" id="CHEBI:15378"/>
        <dbReference type="ChEBI" id="CHEBI:57287"/>
        <dbReference type="ChEBI" id="CHEBI:57288"/>
        <dbReference type="ChEBI" id="CHEBI:64731"/>
        <dbReference type="ChEBI" id="CHEBI:133414"/>
        <dbReference type="EC" id="2.3.1.259"/>
    </reaction>
</comment>
<evidence type="ECO:0000256" key="1">
    <source>
        <dbReference type="ARBA" id="ARBA00013184"/>
    </source>
</evidence>
<dbReference type="Proteomes" id="UP000591131">
    <property type="component" value="Unassembled WGS sequence"/>
</dbReference>
<evidence type="ECO:0000259" key="12">
    <source>
        <dbReference type="PROSITE" id="PS51186"/>
    </source>
</evidence>
<reference evidence="13 14" key="1">
    <citation type="submission" date="2020-04" db="EMBL/GenBank/DDBJ databases">
        <title>Perkinsus chesapeaki whole genome sequence.</title>
        <authorList>
            <person name="Bogema D.R."/>
        </authorList>
    </citation>
    <scope>NUCLEOTIDE SEQUENCE [LARGE SCALE GENOMIC DNA]</scope>
    <source>
        <strain evidence="13">ATCC PRA-425</strain>
    </source>
</reference>
<accession>A0A7J6MV56</accession>
<keyword evidence="4" id="KW-0156">Chromatin regulator</keyword>
<evidence type="ECO:0000313" key="14">
    <source>
        <dbReference type="Proteomes" id="UP000591131"/>
    </source>
</evidence>
<dbReference type="Gene3D" id="3.40.630.30">
    <property type="match status" value="1"/>
</dbReference>
<keyword evidence="5" id="KW-0012">Acyltransferase</keyword>
<comment type="catalytic activity">
    <reaction evidence="9">
        <text>L-lysyl-[protein] + acetyl-CoA = N(6)-acetyl-L-lysyl-[protein] + CoA + H(+)</text>
        <dbReference type="Rhea" id="RHEA:45948"/>
        <dbReference type="Rhea" id="RHEA-COMP:9752"/>
        <dbReference type="Rhea" id="RHEA-COMP:10731"/>
        <dbReference type="ChEBI" id="CHEBI:15378"/>
        <dbReference type="ChEBI" id="CHEBI:29969"/>
        <dbReference type="ChEBI" id="CHEBI:57287"/>
        <dbReference type="ChEBI" id="CHEBI:57288"/>
        <dbReference type="ChEBI" id="CHEBI:61930"/>
        <dbReference type="EC" id="2.3.1.48"/>
    </reaction>
</comment>